<dbReference type="Proteomes" id="UP000233080">
    <property type="component" value="Unassembled WGS sequence"/>
</dbReference>
<proteinExistence type="predicted"/>
<accession>A0A2K5I1B1</accession>
<organism evidence="2 3">
    <name type="scientific">Colobus angolensis palliatus</name>
    <name type="common">Peters' Angolan colobus</name>
    <dbReference type="NCBI Taxonomy" id="336983"/>
    <lineage>
        <taxon>Eukaryota</taxon>
        <taxon>Metazoa</taxon>
        <taxon>Chordata</taxon>
        <taxon>Craniata</taxon>
        <taxon>Vertebrata</taxon>
        <taxon>Euteleostomi</taxon>
        <taxon>Mammalia</taxon>
        <taxon>Eutheria</taxon>
        <taxon>Euarchontoglires</taxon>
        <taxon>Primates</taxon>
        <taxon>Haplorrhini</taxon>
        <taxon>Catarrhini</taxon>
        <taxon>Cercopithecidae</taxon>
        <taxon>Colobinae</taxon>
        <taxon>Colobus</taxon>
    </lineage>
</organism>
<feature type="region of interest" description="Disordered" evidence="1">
    <location>
        <begin position="64"/>
        <end position="86"/>
    </location>
</feature>
<dbReference type="Ensembl" id="ENSCANT00000033281.1">
    <property type="protein sequence ID" value="ENSCANP00000010393.1"/>
    <property type="gene ID" value="ENSCANG00000028612.1"/>
</dbReference>
<sequence length="86" mass="8818">MCPLRKPLCSTQHGASAAGPRLGALGSIAGLSLSGLRPWVTSVRGQEGKLGCSQGSNTFYWTWPGSEDHGSSRGAPAFKGDGKDTG</sequence>
<dbReference type="AlphaFoldDB" id="A0A2K5I1B1"/>
<protein>
    <submittedName>
        <fullName evidence="2">Uncharacterized protein</fullName>
    </submittedName>
</protein>
<keyword evidence="3" id="KW-1185">Reference proteome</keyword>
<evidence type="ECO:0000313" key="2">
    <source>
        <dbReference type="Ensembl" id="ENSCANP00000010393.1"/>
    </source>
</evidence>
<evidence type="ECO:0000313" key="3">
    <source>
        <dbReference type="Proteomes" id="UP000233080"/>
    </source>
</evidence>
<evidence type="ECO:0000256" key="1">
    <source>
        <dbReference type="SAM" id="MobiDB-lite"/>
    </source>
</evidence>
<name>A0A2K5I1B1_COLAP</name>
<reference evidence="2" key="1">
    <citation type="submission" date="2025-08" db="UniProtKB">
        <authorList>
            <consortium name="Ensembl"/>
        </authorList>
    </citation>
    <scope>IDENTIFICATION</scope>
</reference>
<reference evidence="2" key="2">
    <citation type="submission" date="2025-09" db="UniProtKB">
        <authorList>
            <consortium name="Ensembl"/>
        </authorList>
    </citation>
    <scope>IDENTIFICATION</scope>
</reference>